<proteinExistence type="predicted"/>
<evidence type="ECO:0000313" key="1">
    <source>
        <dbReference type="EMBL" id="KER29162.1"/>
    </source>
</evidence>
<dbReference type="RefSeq" id="XP_009167118.1">
    <property type="nucleotide sequence ID" value="XM_009168854.1"/>
</dbReference>
<accession>A0A074ZTP5</accession>
<dbReference type="CTD" id="20327604"/>
<organism evidence="1 2">
    <name type="scientific">Opisthorchis viverrini</name>
    <name type="common">Southeast Asian liver fluke</name>
    <dbReference type="NCBI Taxonomy" id="6198"/>
    <lineage>
        <taxon>Eukaryota</taxon>
        <taxon>Metazoa</taxon>
        <taxon>Spiralia</taxon>
        <taxon>Lophotrochozoa</taxon>
        <taxon>Platyhelminthes</taxon>
        <taxon>Trematoda</taxon>
        <taxon>Digenea</taxon>
        <taxon>Opisthorchiida</taxon>
        <taxon>Opisthorchiata</taxon>
        <taxon>Opisthorchiidae</taxon>
        <taxon>Opisthorchis</taxon>
    </lineage>
</organism>
<dbReference type="KEGG" id="ovi:T265_13437"/>
<dbReference type="EMBL" id="KL596684">
    <property type="protein sequence ID" value="KER29162.1"/>
    <property type="molecule type" value="Genomic_DNA"/>
</dbReference>
<gene>
    <name evidence="1" type="ORF">T265_13437</name>
</gene>
<protein>
    <submittedName>
        <fullName evidence="1">Uncharacterized protein</fullName>
    </submittedName>
</protein>
<sequence length="220" mass="24142">MRLEVAQWIKCGFTNRKVGDSNTASGSQLLLFRLGQHGSISALVLSSGRMAAGYWKDHPFGAQLPCHPREAQEAGYCQVAQAYTREVEMQRSGSNHGPSCQLTRALATEPPRLCIFIANIFVTFANLKAGPIADVTSERLEHVSTCSIEMVVHLHFPPYIGALWLGLALKTDNSVRLPSVFPVTSASRLVSMSPGISKLISKPRHPVYRAVFNIRNLKQA</sequence>
<evidence type="ECO:0000313" key="2">
    <source>
        <dbReference type="Proteomes" id="UP000054324"/>
    </source>
</evidence>
<name>A0A074ZTP5_OPIVI</name>
<dbReference type="GeneID" id="20327604"/>
<keyword evidence="2" id="KW-1185">Reference proteome</keyword>
<reference evidence="1 2" key="1">
    <citation type="submission" date="2013-11" db="EMBL/GenBank/DDBJ databases">
        <title>Opisthorchis viverrini - life in the bile duct.</title>
        <authorList>
            <person name="Young N.D."/>
            <person name="Nagarajan N."/>
            <person name="Lin S.J."/>
            <person name="Korhonen P.K."/>
            <person name="Jex A.R."/>
            <person name="Hall R.S."/>
            <person name="Safavi-Hemami H."/>
            <person name="Kaewkong W."/>
            <person name="Bertrand D."/>
            <person name="Gao S."/>
            <person name="Seet Q."/>
            <person name="Wongkham S."/>
            <person name="Teh B.T."/>
            <person name="Wongkham C."/>
            <person name="Intapan P.M."/>
            <person name="Maleewong W."/>
            <person name="Yang X."/>
            <person name="Hu M."/>
            <person name="Wang Z."/>
            <person name="Hofmann A."/>
            <person name="Sternberg P.W."/>
            <person name="Tan P."/>
            <person name="Wang J."/>
            <person name="Gasser R.B."/>
        </authorList>
    </citation>
    <scope>NUCLEOTIDE SEQUENCE [LARGE SCALE GENOMIC DNA]</scope>
</reference>
<dbReference type="Proteomes" id="UP000054324">
    <property type="component" value="Unassembled WGS sequence"/>
</dbReference>
<dbReference type="AlphaFoldDB" id="A0A074ZTP5"/>